<dbReference type="AlphaFoldDB" id="A0ABD2Z6G5"/>
<evidence type="ECO:0000313" key="2">
    <source>
        <dbReference type="Proteomes" id="UP001630127"/>
    </source>
</evidence>
<dbReference type="PIRSF" id="PIRSF031279">
    <property type="entry name" value="UCP031279"/>
    <property type="match status" value="1"/>
</dbReference>
<dbReference type="PANTHER" id="PTHR33526:SF13">
    <property type="entry name" value="TYROSINE-PROTEIN PHOSPHATASE 3-LIKE"/>
    <property type="match status" value="1"/>
</dbReference>
<sequence length="168" mass="19031">MKATKASQQNRFLRIITIPIRALGKAKDFYVRGMTSFGAKVSYETTVMAMPASNYVATTLPKSFSVNSSKSEDDKENDLRELIRAASTRRGDDNIKNISNLYNLQQQMIKGMPPRSCSVGMGRIDEEKPCVFGEEYNMNIMKKDPQAFYPRSRSHAVNRKSVLYSLEN</sequence>
<dbReference type="EMBL" id="JBJUIK010000011">
    <property type="protein sequence ID" value="KAL3514421.1"/>
    <property type="molecule type" value="Genomic_DNA"/>
</dbReference>
<proteinExistence type="predicted"/>
<keyword evidence="2" id="KW-1185">Reference proteome</keyword>
<dbReference type="PANTHER" id="PTHR33526">
    <property type="entry name" value="OS07G0123800 PROTEIN"/>
    <property type="match status" value="1"/>
</dbReference>
<gene>
    <name evidence="1" type="ORF">ACH5RR_027138</name>
</gene>
<accession>A0ABD2Z6G5</accession>
<reference evidence="1 2" key="1">
    <citation type="submission" date="2024-11" db="EMBL/GenBank/DDBJ databases">
        <title>A near-complete genome assembly of Cinchona calisaya.</title>
        <authorList>
            <person name="Lian D.C."/>
            <person name="Zhao X.W."/>
            <person name="Wei L."/>
        </authorList>
    </citation>
    <scope>NUCLEOTIDE SEQUENCE [LARGE SCALE GENOMIC DNA]</scope>
    <source>
        <tissue evidence="1">Nenye</tissue>
    </source>
</reference>
<organism evidence="1 2">
    <name type="scientific">Cinchona calisaya</name>
    <dbReference type="NCBI Taxonomy" id="153742"/>
    <lineage>
        <taxon>Eukaryota</taxon>
        <taxon>Viridiplantae</taxon>
        <taxon>Streptophyta</taxon>
        <taxon>Embryophyta</taxon>
        <taxon>Tracheophyta</taxon>
        <taxon>Spermatophyta</taxon>
        <taxon>Magnoliopsida</taxon>
        <taxon>eudicotyledons</taxon>
        <taxon>Gunneridae</taxon>
        <taxon>Pentapetalae</taxon>
        <taxon>asterids</taxon>
        <taxon>lamiids</taxon>
        <taxon>Gentianales</taxon>
        <taxon>Rubiaceae</taxon>
        <taxon>Cinchonoideae</taxon>
        <taxon>Cinchoneae</taxon>
        <taxon>Cinchona</taxon>
    </lineage>
</organism>
<dbReference type="Proteomes" id="UP001630127">
    <property type="component" value="Unassembled WGS sequence"/>
</dbReference>
<evidence type="ECO:0000313" key="1">
    <source>
        <dbReference type="EMBL" id="KAL3514421.1"/>
    </source>
</evidence>
<dbReference type="InterPro" id="IPR016972">
    <property type="entry name" value="UCP031279"/>
</dbReference>
<protein>
    <submittedName>
        <fullName evidence="1">Uncharacterized protein</fullName>
    </submittedName>
</protein>
<name>A0ABD2Z6G5_9GENT</name>
<comment type="caution">
    <text evidence="1">The sequence shown here is derived from an EMBL/GenBank/DDBJ whole genome shotgun (WGS) entry which is preliminary data.</text>
</comment>